<evidence type="ECO:0000313" key="2">
    <source>
        <dbReference type="EMBL" id="TNJ65690.1"/>
    </source>
</evidence>
<reference evidence="2 3" key="1">
    <citation type="submission" date="2019-05" db="EMBL/GenBank/DDBJ databases">
        <title>We sequenced the genome of Paenibacillus hemerocallicola KCTC 33185 for further insight into its adaptation and study the phylogeny of Paenibacillus.</title>
        <authorList>
            <person name="Narsing Rao M.P."/>
        </authorList>
    </citation>
    <scope>NUCLEOTIDE SEQUENCE [LARGE SCALE GENOMIC DNA]</scope>
    <source>
        <strain evidence="2 3">KCTC 33185</strain>
    </source>
</reference>
<feature type="transmembrane region" description="Helical" evidence="1">
    <location>
        <begin position="125"/>
        <end position="142"/>
    </location>
</feature>
<proteinExistence type="predicted"/>
<protein>
    <submittedName>
        <fullName evidence="2">Divergent PAP2 family protein</fullName>
    </submittedName>
</protein>
<dbReference type="OrthoDB" id="9792681at2"/>
<dbReference type="RefSeq" id="WP_139602751.1">
    <property type="nucleotide sequence ID" value="NZ_VDCQ01000016.1"/>
</dbReference>
<dbReference type="AlphaFoldDB" id="A0A5C4TAR1"/>
<keyword evidence="1" id="KW-1133">Transmembrane helix</keyword>
<keyword evidence="1" id="KW-0472">Membrane</keyword>
<accession>A0A5C4TAR1</accession>
<dbReference type="Proteomes" id="UP000307943">
    <property type="component" value="Unassembled WGS sequence"/>
</dbReference>
<dbReference type="Pfam" id="PF02681">
    <property type="entry name" value="DUF212"/>
    <property type="match status" value="1"/>
</dbReference>
<name>A0A5C4TAR1_9BACL</name>
<feature type="transmembrane region" description="Helical" evidence="1">
    <location>
        <begin position="68"/>
        <end position="88"/>
    </location>
</feature>
<feature type="transmembrane region" description="Helical" evidence="1">
    <location>
        <begin position="6"/>
        <end position="27"/>
    </location>
</feature>
<keyword evidence="1" id="KW-0812">Transmembrane</keyword>
<evidence type="ECO:0000313" key="3">
    <source>
        <dbReference type="Proteomes" id="UP000307943"/>
    </source>
</evidence>
<comment type="caution">
    <text evidence="2">The sequence shown here is derived from an EMBL/GenBank/DDBJ whole genome shotgun (WGS) entry which is preliminary data.</text>
</comment>
<sequence length="143" mass="15245">MNEVHSYVFAIIPMIAWVASGCLKFAINSIKHGKGARSHIGNGGFPSTHTSVITSIAMLIGFTEGWDSPLFGLGVAVTMIVMIDATGVRRAVGENSRWINLLTRRNPGDGEAQLREKQGHTKAEIVGGLCVGTLTAWIASLLV</sequence>
<feature type="transmembrane region" description="Helical" evidence="1">
    <location>
        <begin position="39"/>
        <end position="62"/>
    </location>
</feature>
<organism evidence="2 3">
    <name type="scientific">Paenibacillus hemerocallicola</name>
    <dbReference type="NCBI Taxonomy" id="1172614"/>
    <lineage>
        <taxon>Bacteria</taxon>
        <taxon>Bacillati</taxon>
        <taxon>Bacillota</taxon>
        <taxon>Bacilli</taxon>
        <taxon>Bacillales</taxon>
        <taxon>Paenibacillaceae</taxon>
        <taxon>Paenibacillus</taxon>
    </lineage>
</organism>
<gene>
    <name evidence="2" type="ORF">FE784_13625</name>
</gene>
<dbReference type="InterPro" id="IPR003832">
    <property type="entry name" value="DUF212"/>
</dbReference>
<dbReference type="PANTHER" id="PTHR31446:SF39">
    <property type="entry name" value="ACID PHOSPHATASE_VANADIUM-DEPENDENT HALOPEROXIDASE-RELATED PROTEIN"/>
    <property type="match status" value="1"/>
</dbReference>
<dbReference type="PANTHER" id="PTHR31446">
    <property type="entry name" value="ACID PHOSPHATASE/VANADIUM-DEPENDENT HALOPEROXIDASE-RELATED PROTEIN"/>
    <property type="match status" value="1"/>
</dbReference>
<dbReference type="EMBL" id="VDCQ01000016">
    <property type="protein sequence ID" value="TNJ65690.1"/>
    <property type="molecule type" value="Genomic_DNA"/>
</dbReference>
<evidence type="ECO:0000256" key="1">
    <source>
        <dbReference type="SAM" id="Phobius"/>
    </source>
</evidence>
<keyword evidence="3" id="KW-1185">Reference proteome</keyword>